<organism evidence="10 11">
    <name type="scientific">Artemisia annua</name>
    <name type="common">Sweet wormwood</name>
    <dbReference type="NCBI Taxonomy" id="35608"/>
    <lineage>
        <taxon>Eukaryota</taxon>
        <taxon>Viridiplantae</taxon>
        <taxon>Streptophyta</taxon>
        <taxon>Embryophyta</taxon>
        <taxon>Tracheophyta</taxon>
        <taxon>Spermatophyta</taxon>
        <taxon>Magnoliopsida</taxon>
        <taxon>eudicotyledons</taxon>
        <taxon>Gunneridae</taxon>
        <taxon>Pentapetalae</taxon>
        <taxon>asterids</taxon>
        <taxon>campanulids</taxon>
        <taxon>Asterales</taxon>
        <taxon>Asteraceae</taxon>
        <taxon>Asteroideae</taxon>
        <taxon>Anthemideae</taxon>
        <taxon>Artemisiinae</taxon>
        <taxon>Artemisia</taxon>
    </lineage>
</organism>
<dbReference type="PANTHER" id="PTHR47997:SF11">
    <property type="entry name" value="TRANSCRIPTION FACTOR LAF1"/>
    <property type="match status" value="1"/>
</dbReference>
<dbReference type="SUPFAM" id="SSF46689">
    <property type="entry name" value="Homeodomain-like"/>
    <property type="match status" value="1"/>
</dbReference>
<evidence type="ECO:0000256" key="3">
    <source>
        <dbReference type="ARBA" id="ARBA00023015"/>
    </source>
</evidence>
<reference evidence="10 11" key="1">
    <citation type="journal article" date="2018" name="Mol. Plant">
        <title>The genome of Artemisia annua provides insight into the evolution of Asteraceae family and artemisinin biosynthesis.</title>
        <authorList>
            <person name="Shen Q."/>
            <person name="Zhang L."/>
            <person name="Liao Z."/>
            <person name="Wang S."/>
            <person name="Yan T."/>
            <person name="Shi P."/>
            <person name="Liu M."/>
            <person name="Fu X."/>
            <person name="Pan Q."/>
            <person name="Wang Y."/>
            <person name="Lv Z."/>
            <person name="Lu X."/>
            <person name="Zhang F."/>
            <person name="Jiang W."/>
            <person name="Ma Y."/>
            <person name="Chen M."/>
            <person name="Hao X."/>
            <person name="Li L."/>
            <person name="Tang Y."/>
            <person name="Lv G."/>
            <person name="Zhou Y."/>
            <person name="Sun X."/>
            <person name="Brodelius P.E."/>
            <person name="Rose J.K.C."/>
            <person name="Tang K."/>
        </authorList>
    </citation>
    <scope>NUCLEOTIDE SEQUENCE [LARGE SCALE GENOMIC DNA]</scope>
    <source>
        <strain evidence="11">cv. Huhao1</strain>
        <tissue evidence="10">Leaf</tissue>
    </source>
</reference>
<name>A0A2U1NY91_ARTAN</name>
<feature type="domain" description="Myb-like" evidence="8">
    <location>
        <begin position="45"/>
        <end position="95"/>
    </location>
</feature>
<evidence type="ECO:0000256" key="7">
    <source>
        <dbReference type="SAM" id="MobiDB-lite"/>
    </source>
</evidence>
<sequence>MASPSLAPTAQNGVVENPQNEVVNSSSSPKIVQNQSRLRWVNQLSQKIKKTAFSIEENDAIIRNQKALGNKWSQIAKYLPGRTDNSIKNQWKVLMSMKGKDVRAYNRLVSLDSADNSSGSNITNLLGKSTVVNEDTSVSCLNKPPSPSDVIVASSGGYIAGTSTLIPSGVVAPPAEPKFIDFLGVGEQ</sequence>
<evidence type="ECO:0000256" key="6">
    <source>
        <dbReference type="ARBA" id="ARBA00023242"/>
    </source>
</evidence>
<proteinExistence type="predicted"/>
<evidence type="ECO:0000256" key="2">
    <source>
        <dbReference type="ARBA" id="ARBA00022737"/>
    </source>
</evidence>
<dbReference type="InterPro" id="IPR017930">
    <property type="entry name" value="Myb_dom"/>
</dbReference>
<dbReference type="EMBL" id="PKPP01001982">
    <property type="protein sequence ID" value="PWA78482.1"/>
    <property type="molecule type" value="Genomic_DNA"/>
</dbReference>
<dbReference type="OrthoDB" id="2143914at2759"/>
<dbReference type="InterPro" id="IPR051953">
    <property type="entry name" value="Plant_SW-associated_TFs"/>
</dbReference>
<comment type="caution">
    <text evidence="10">The sequence shown here is derived from an EMBL/GenBank/DDBJ whole genome shotgun (WGS) entry which is preliminary data.</text>
</comment>
<keyword evidence="4 10" id="KW-0238">DNA-binding</keyword>
<evidence type="ECO:0000259" key="8">
    <source>
        <dbReference type="PROSITE" id="PS50090"/>
    </source>
</evidence>
<evidence type="ECO:0000256" key="5">
    <source>
        <dbReference type="ARBA" id="ARBA00023163"/>
    </source>
</evidence>
<dbReference type="Gene3D" id="1.10.10.60">
    <property type="entry name" value="Homeodomain-like"/>
    <property type="match status" value="1"/>
</dbReference>
<dbReference type="SMART" id="SM00717">
    <property type="entry name" value="SANT"/>
    <property type="match status" value="1"/>
</dbReference>
<keyword evidence="3" id="KW-0805">Transcription regulation</keyword>
<accession>A0A2U1NY91</accession>
<protein>
    <submittedName>
        <fullName evidence="10">Homeodomain-like protein</fullName>
    </submittedName>
</protein>
<dbReference type="GO" id="GO:0003677">
    <property type="term" value="F:DNA binding"/>
    <property type="evidence" value="ECO:0007669"/>
    <property type="project" value="UniProtKB-KW"/>
</dbReference>
<evidence type="ECO:0000256" key="1">
    <source>
        <dbReference type="ARBA" id="ARBA00004123"/>
    </source>
</evidence>
<keyword evidence="6" id="KW-0539">Nucleus</keyword>
<evidence type="ECO:0000313" key="10">
    <source>
        <dbReference type="EMBL" id="PWA78482.1"/>
    </source>
</evidence>
<dbReference type="GO" id="GO:0005634">
    <property type="term" value="C:nucleus"/>
    <property type="evidence" value="ECO:0007669"/>
    <property type="project" value="UniProtKB-SubCell"/>
</dbReference>
<feature type="domain" description="HTH myb-type" evidence="9">
    <location>
        <begin position="45"/>
        <end position="99"/>
    </location>
</feature>
<keyword evidence="10" id="KW-0371">Homeobox</keyword>
<evidence type="ECO:0000259" key="9">
    <source>
        <dbReference type="PROSITE" id="PS51294"/>
    </source>
</evidence>
<dbReference type="InterPro" id="IPR001005">
    <property type="entry name" value="SANT/Myb"/>
</dbReference>
<dbReference type="InterPro" id="IPR009057">
    <property type="entry name" value="Homeodomain-like_sf"/>
</dbReference>
<feature type="region of interest" description="Disordered" evidence="7">
    <location>
        <begin position="1"/>
        <end position="29"/>
    </location>
</feature>
<dbReference type="AlphaFoldDB" id="A0A2U1NY91"/>
<comment type="subcellular location">
    <subcellularLocation>
        <location evidence="1">Nucleus</location>
    </subcellularLocation>
</comment>
<dbReference type="Pfam" id="PF00249">
    <property type="entry name" value="Myb_DNA-binding"/>
    <property type="match status" value="1"/>
</dbReference>
<dbReference type="Proteomes" id="UP000245207">
    <property type="component" value="Unassembled WGS sequence"/>
</dbReference>
<dbReference type="PROSITE" id="PS51294">
    <property type="entry name" value="HTH_MYB"/>
    <property type="match status" value="1"/>
</dbReference>
<dbReference type="PROSITE" id="PS50090">
    <property type="entry name" value="MYB_LIKE"/>
    <property type="match status" value="1"/>
</dbReference>
<evidence type="ECO:0000313" key="11">
    <source>
        <dbReference type="Proteomes" id="UP000245207"/>
    </source>
</evidence>
<dbReference type="STRING" id="35608.A0A2U1NY91"/>
<keyword evidence="2" id="KW-0677">Repeat</keyword>
<evidence type="ECO:0000256" key="4">
    <source>
        <dbReference type="ARBA" id="ARBA00023125"/>
    </source>
</evidence>
<keyword evidence="5" id="KW-0804">Transcription</keyword>
<gene>
    <name evidence="10" type="ORF">CTI12_AA214900</name>
</gene>
<dbReference type="PANTHER" id="PTHR47997">
    <property type="entry name" value="MYB DOMAIN PROTEIN 55"/>
    <property type="match status" value="1"/>
</dbReference>
<dbReference type="CDD" id="cd00167">
    <property type="entry name" value="SANT"/>
    <property type="match status" value="1"/>
</dbReference>
<keyword evidence="11" id="KW-1185">Reference proteome</keyword>